<dbReference type="Pfam" id="PF00005">
    <property type="entry name" value="ABC_tran"/>
    <property type="match status" value="1"/>
</dbReference>
<keyword evidence="7" id="KW-1185">Reference proteome</keyword>
<evidence type="ECO:0000256" key="4">
    <source>
        <dbReference type="ARBA" id="ARBA00022840"/>
    </source>
</evidence>
<evidence type="ECO:0000256" key="1">
    <source>
        <dbReference type="ARBA" id="ARBA00005417"/>
    </source>
</evidence>
<dbReference type="SMART" id="SM00382">
    <property type="entry name" value="AAA"/>
    <property type="match status" value="1"/>
</dbReference>
<protein>
    <submittedName>
        <fullName evidence="6">ABC transporter ATP-binding protein</fullName>
    </submittedName>
</protein>
<dbReference type="OrthoDB" id="9778547at2"/>
<keyword evidence="2" id="KW-0813">Transport</keyword>
<evidence type="ECO:0000313" key="7">
    <source>
        <dbReference type="Proteomes" id="UP000249130"/>
    </source>
</evidence>
<evidence type="ECO:0000259" key="5">
    <source>
        <dbReference type="PROSITE" id="PS50893"/>
    </source>
</evidence>
<organism evidence="6 7">
    <name type="scientific">Rhodoplanes roseus</name>
    <dbReference type="NCBI Taxonomy" id="29409"/>
    <lineage>
        <taxon>Bacteria</taxon>
        <taxon>Pseudomonadati</taxon>
        <taxon>Pseudomonadota</taxon>
        <taxon>Alphaproteobacteria</taxon>
        <taxon>Hyphomicrobiales</taxon>
        <taxon>Nitrobacteraceae</taxon>
        <taxon>Rhodoplanes</taxon>
    </lineage>
</organism>
<keyword evidence="4 6" id="KW-0067">ATP-binding</keyword>
<dbReference type="PANTHER" id="PTHR43335">
    <property type="entry name" value="ABC TRANSPORTER, ATP-BINDING PROTEIN"/>
    <property type="match status" value="1"/>
</dbReference>
<dbReference type="Gene3D" id="3.40.50.300">
    <property type="entry name" value="P-loop containing nucleotide triphosphate hydrolases"/>
    <property type="match status" value="1"/>
</dbReference>
<dbReference type="EMBL" id="NPEX01000092">
    <property type="protein sequence ID" value="RAI43378.1"/>
    <property type="molecule type" value="Genomic_DNA"/>
</dbReference>
<proteinExistence type="inferred from homology"/>
<comment type="caution">
    <text evidence="6">The sequence shown here is derived from an EMBL/GenBank/DDBJ whole genome shotgun (WGS) entry which is preliminary data.</text>
</comment>
<dbReference type="PROSITE" id="PS00211">
    <property type="entry name" value="ABC_TRANSPORTER_1"/>
    <property type="match status" value="1"/>
</dbReference>
<dbReference type="GO" id="GO:0016887">
    <property type="term" value="F:ATP hydrolysis activity"/>
    <property type="evidence" value="ECO:0007669"/>
    <property type="project" value="InterPro"/>
</dbReference>
<dbReference type="Proteomes" id="UP000249130">
    <property type="component" value="Unassembled WGS sequence"/>
</dbReference>
<dbReference type="InterPro" id="IPR003593">
    <property type="entry name" value="AAA+_ATPase"/>
</dbReference>
<dbReference type="CDD" id="cd03230">
    <property type="entry name" value="ABC_DR_subfamily_A"/>
    <property type="match status" value="1"/>
</dbReference>
<dbReference type="AlphaFoldDB" id="A0A327L6U5"/>
<dbReference type="InterPro" id="IPR017871">
    <property type="entry name" value="ABC_transporter-like_CS"/>
</dbReference>
<name>A0A327L6U5_9BRAD</name>
<evidence type="ECO:0000256" key="3">
    <source>
        <dbReference type="ARBA" id="ARBA00022741"/>
    </source>
</evidence>
<sequence>MTEAHVIELHRVAKHFGKVEAVRDVSLSAGAGECVALVGHNGAGKTTLMKLMLGLLHPSRGDVRVLGHDPCAGAFAVRRRIGFLPETIAFNPALTATEMLRFYATLKREPRSVVAPLLARVGLAAAADRRIGTYSKGMRQRLGLAQALLGEPALLFLDEPTTGLDPALRGQFYGLIRDLAGAGATVLISTHALGELEGVADRVVILDRGEVLADGSLGELRRLAHLPIRVRVKVAGPHAAAPAWLRDAGQAVNGHHFDLTCTPDTKMALLRRAVESGSAVDDIEVAEPTLDDLYAHFLSRGDAR</sequence>
<dbReference type="GO" id="GO:0005524">
    <property type="term" value="F:ATP binding"/>
    <property type="evidence" value="ECO:0007669"/>
    <property type="project" value="UniProtKB-KW"/>
</dbReference>
<dbReference type="PANTHER" id="PTHR43335:SF11">
    <property type="entry name" value="ABC TRANSPORTER RELATED"/>
    <property type="match status" value="1"/>
</dbReference>
<reference evidence="6 7" key="1">
    <citation type="submission" date="2017-07" db="EMBL/GenBank/DDBJ databases">
        <title>Draft Genome Sequences of Select Purple Nonsulfur Bacteria.</title>
        <authorList>
            <person name="Lasarre B."/>
            <person name="Mckinlay J.B."/>
        </authorList>
    </citation>
    <scope>NUCLEOTIDE SEQUENCE [LARGE SCALE GENOMIC DNA]</scope>
    <source>
        <strain evidence="6 7">DSM 5909</strain>
    </source>
</reference>
<accession>A0A327L6U5</accession>
<feature type="domain" description="ABC transporter" evidence="5">
    <location>
        <begin position="7"/>
        <end position="233"/>
    </location>
</feature>
<evidence type="ECO:0000313" key="6">
    <source>
        <dbReference type="EMBL" id="RAI43378.1"/>
    </source>
</evidence>
<dbReference type="PROSITE" id="PS50893">
    <property type="entry name" value="ABC_TRANSPORTER_2"/>
    <property type="match status" value="1"/>
</dbReference>
<keyword evidence="3" id="KW-0547">Nucleotide-binding</keyword>
<gene>
    <name evidence="6" type="ORF">CH341_14730</name>
</gene>
<dbReference type="InterPro" id="IPR027417">
    <property type="entry name" value="P-loop_NTPase"/>
</dbReference>
<dbReference type="RefSeq" id="WP_111419780.1">
    <property type="nucleotide sequence ID" value="NZ_NPEX01000092.1"/>
</dbReference>
<evidence type="ECO:0000256" key="2">
    <source>
        <dbReference type="ARBA" id="ARBA00022448"/>
    </source>
</evidence>
<comment type="similarity">
    <text evidence="1">Belongs to the ABC transporter superfamily.</text>
</comment>
<dbReference type="InterPro" id="IPR003439">
    <property type="entry name" value="ABC_transporter-like_ATP-bd"/>
</dbReference>
<dbReference type="SUPFAM" id="SSF52540">
    <property type="entry name" value="P-loop containing nucleoside triphosphate hydrolases"/>
    <property type="match status" value="1"/>
</dbReference>